<feature type="region of interest" description="Disordered" evidence="2">
    <location>
        <begin position="272"/>
        <end position="295"/>
    </location>
</feature>
<reference evidence="3 4" key="1">
    <citation type="submission" date="2020-10" db="EMBL/GenBank/DDBJ databases">
        <title>Connecting structure to function with the recovery of over 1000 high-quality activated sludge metagenome-assembled genomes encoding full-length rRNA genes using long-read sequencing.</title>
        <authorList>
            <person name="Singleton C.M."/>
            <person name="Petriglieri F."/>
            <person name="Kristensen J.M."/>
            <person name="Kirkegaard R.H."/>
            <person name="Michaelsen T.Y."/>
            <person name="Andersen M.H."/>
            <person name="Karst S.M."/>
            <person name="Dueholm M.S."/>
            <person name="Nielsen P.H."/>
            <person name="Albertsen M."/>
        </authorList>
    </citation>
    <scope>NUCLEOTIDE SEQUENCE [LARGE SCALE GENOMIC DNA]</scope>
    <source>
        <strain evidence="3">Ribe_18-Q3-R11-54_BAT3C.373</strain>
    </source>
</reference>
<dbReference type="EMBL" id="JADKFW010000014">
    <property type="protein sequence ID" value="MBK9719011.1"/>
    <property type="molecule type" value="Genomic_DNA"/>
</dbReference>
<dbReference type="Proteomes" id="UP000808349">
    <property type="component" value="Unassembled WGS sequence"/>
</dbReference>
<evidence type="ECO:0000313" key="3">
    <source>
        <dbReference type="EMBL" id="MBK9719011.1"/>
    </source>
</evidence>
<evidence type="ECO:0000256" key="1">
    <source>
        <dbReference type="ARBA" id="ARBA00022729"/>
    </source>
</evidence>
<organism evidence="3 4">
    <name type="scientific">Candidatus Defluviibacterium haderslevense</name>
    <dbReference type="NCBI Taxonomy" id="2981993"/>
    <lineage>
        <taxon>Bacteria</taxon>
        <taxon>Pseudomonadati</taxon>
        <taxon>Bacteroidota</taxon>
        <taxon>Saprospiria</taxon>
        <taxon>Saprospirales</taxon>
        <taxon>Saprospiraceae</taxon>
        <taxon>Candidatus Defluviibacterium</taxon>
    </lineage>
</organism>
<dbReference type="PANTHER" id="PTHR35038">
    <property type="entry name" value="DISSIMILATORY SULFITE REDUCTASE SIRA"/>
    <property type="match status" value="1"/>
</dbReference>
<dbReference type="PANTHER" id="PTHR35038:SF10">
    <property type="entry name" value="HIGH-MOLECULAR-WEIGHT CYTOCHROME C"/>
    <property type="match status" value="1"/>
</dbReference>
<keyword evidence="1" id="KW-0732">Signal</keyword>
<accession>A0A9D7SBM6</accession>
<protein>
    <submittedName>
        <fullName evidence="3">Class III cytochrome C family protein</fullName>
    </submittedName>
</protein>
<dbReference type="InterPro" id="IPR036280">
    <property type="entry name" value="Multihaem_cyt_sf"/>
</dbReference>
<name>A0A9D7SBM6_9BACT</name>
<gene>
    <name evidence="3" type="ORF">IPO85_16150</name>
</gene>
<proteinExistence type="predicted"/>
<dbReference type="SUPFAM" id="SSF48695">
    <property type="entry name" value="Multiheme cytochromes"/>
    <property type="match status" value="1"/>
</dbReference>
<dbReference type="Gene3D" id="3.90.10.10">
    <property type="entry name" value="Cytochrome C3"/>
    <property type="match status" value="2"/>
</dbReference>
<dbReference type="AlphaFoldDB" id="A0A9D7SBM6"/>
<evidence type="ECO:0000256" key="2">
    <source>
        <dbReference type="SAM" id="MobiDB-lite"/>
    </source>
</evidence>
<sequence>MKKLYIGLSVLFVIILLIQFPHTMVNPGELVEGHQKLNSKCFSCHKPFGGIANEKCISCHKLADIGINSIAKPSKTLFHEQLSGLACNSCHIDHQGVFPEHPINAFDHELLSKAILNNCNTCHIKPTDNLHAQVSKDCNSCHQSQNWKTLIAFNHEVLLNKNNCTSCHQKPIDDYHSIIKENCDQCHSTSKWIPSTFDHTNYFILDQNHNAACNICHTNNDFKSYTCYGCHEHNEKSIIAEHNEEGISNIGNCIDCHKSGNEHDIKTNIKMENGIEKDKRNDNIQSKGRKEGDDD</sequence>
<dbReference type="InterPro" id="IPR051829">
    <property type="entry name" value="Multiheme_Cytochr_ET"/>
</dbReference>
<evidence type="ECO:0000313" key="4">
    <source>
        <dbReference type="Proteomes" id="UP000808349"/>
    </source>
</evidence>
<comment type="caution">
    <text evidence="3">The sequence shown here is derived from an EMBL/GenBank/DDBJ whole genome shotgun (WGS) entry which is preliminary data.</text>
</comment>